<keyword evidence="4 5" id="KW-0234">DNA repair</keyword>
<dbReference type="InterPro" id="IPR011034">
    <property type="entry name" value="Formyl_transferase-like_C_sf"/>
</dbReference>
<dbReference type="EC" id="3.2.2.-" evidence="5"/>
<evidence type="ECO:0000256" key="2">
    <source>
        <dbReference type="ARBA" id="ARBA00022763"/>
    </source>
</evidence>
<evidence type="ECO:0000256" key="5">
    <source>
        <dbReference type="HAMAP-Rule" id="MF_00527"/>
    </source>
</evidence>
<dbReference type="PANTHER" id="PTHR10429:SF0">
    <property type="entry name" value="DNA-3-METHYLADENINE GLYCOSYLASE"/>
    <property type="match status" value="1"/>
</dbReference>
<reference evidence="7" key="1">
    <citation type="journal article" date="2019" name="Int. J. Syst. Evol. Microbiol.">
        <title>The Global Catalogue of Microorganisms (GCM) 10K type strain sequencing project: providing services to taxonomists for standard genome sequencing and annotation.</title>
        <authorList>
            <consortium name="The Broad Institute Genomics Platform"/>
            <consortium name="The Broad Institute Genome Sequencing Center for Infectious Disease"/>
            <person name="Wu L."/>
            <person name="Ma J."/>
        </authorList>
    </citation>
    <scope>NUCLEOTIDE SEQUENCE [LARGE SCALE GENOMIC DNA]</scope>
    <source>
        <strain evidence="7">JCM 17841</strain>
    </source>
</reference>
<keyword evidence="2 5" id="KW-0227">DNA damage</keyword>
<dbReference type="Gene3D" id="3.10.300.10">
    <property type="entry name" value="Methylpurine-DNA glycosylase (MPG)"/>
    <property type="match status" value="1"/>
</dbReference>
<evidence type="ECO:0000256" key="1">
    <source>
        <dbReference type="ARBA" id="ARBA00009232"/>
    </source>
</evidence>
<organism evidence="6 7">
    <name type="scientific">Hymenobacter ginsengisoli</name>
    <dbReference type="NCBI Taxonomy" id="1051626"/>
    <lineage>
        <taxon>Bacteria</taxon>
        <taxon>Pseudomonadati</taxon>
        <taxon>Bacteroidota</taxon>
        <taxon>Cytophagia</taxon>
        <taxon>Cytophagales</taxon>
        <taxon>Hymenobacteraceae</taxon>
        <taxon>Hymenobacter</taxon>
    </lineage>
</organism>
<evidence type="ECO:0000256" key="4">
    <source>
        <dbReference type="ARBA" id="ARBA00023204"/>
    </source>
</evidence>
<dbReference type="CDD" id="cd00540">
    <property type="entry name" value="AAG"/>
    <property type="match status" value="1"/>
</dbReference>
<dbReference type="HAMAP" id="MF_00527">
    <property type="entry name" value="3MGH"/>
    <property type="match status" value="1"/>
</dbReference>
<name>A0ABP8QJ60_9BACT</name>
<sequence length="213" mass="23277">MTDDYPGTKSNAETVLPLAFYQRPDVLTIARELLGKHVFTCIDGELTGGRIVETEAYRHEGDPSITLHLQRKAKQAQALYQPGGHAYLYTVYRVHTLFNLTTHDAEHPDAVLIRAIEPLAGIEVMLRRRGLAVVARNLTAGPGVLSQALGLSPALNGELLTGPLIWIEDAGEIIADENVLASSRVGLEYAGEAAVALPWRFRVKDSKWTSPAK</sequence>
<comment type="similarity">
    <text evidence="1 5">Belongs to the DNA glycosylase MPG family.</text>
</comment>
<dbReference type="Pfam" id="PF02245">
    <property type="entry name" value="Pur_DNA_glyco"/>
    <property type="match status" value="1"/>
</dbReference>
<dbReference type="RefSeq" id="WP_208129655.1">
    <property type="nucleotide sequence ID" value="NZ_BAABGQ010000006.1"/>
</dbReference>
<comment type="caution">
    <text evidence="6">The sequence shown here is derived from an EMBL/GenBank/DDBJ whole genome shotgun (WGS) entry which is preliminary data.</text>
</comment>
<dbReference type="Proteomes" id="UP001501243">
    <property type="component" value="Unassembled WGS sequence"/>
</dbReference>
<evidence type="ECO:0000313" key="7">
    <source>
        <dbReference type="Proteomes" id="UP001501243"/>
    </source>
</evidence>
<evidence type="ECO:0000256" key="3">
    <source>
        <dbReference type="ARBA" id="ARBA00022801"/>
    </source>
</evidence>
<dbReference type="InterPro" id="IPR036995">
    <property type="entry name" value="MPG_sf"/>
</dbReference>
<evidence type="ECO:0000313" key="6">
    <source>
        <dbReference type="EMBL" id="GAA4504004.1"/>
    </source>
</evidence>
<dbReference type="EMBL" id="BAABGQ010000006">
    <property type="protein sequence ID" value="GAA4504004.1"/>
    <property type="molecule type" value="Genomic_DNA"/>
</dbReference>
<dbReference type="NCBIfam" id="TIGR00567">
    <property type="entry name" value="3mg"/>
    <property type="match status" value="1"/>
</dbReference>
<gene>
    <name evidence="6" type="ORF">GCM10023172_29760</name>
</gene>
<proteinExistence type="inferred from homology"/>
<dbReference type="InterPro" id="IPR003180">
    <property type="entry name" value="MPG"/>
</dbReference>
<protein>
    <recommendedName>
        <fullName evidence="5">Putative 3-methyladenine DNA glycosylase</fullName>
        <ecNumber evidence="5">3.2.2.-</ecNumber>
    </recommendedName>
</protein>
<accession>A0ABP8QJ60</accession>
<keyword evidence="3 5" id="KW-0378">Hydrolase</keyword>
<dbReference type="SUPFAM" id="SSF50486">
    <property type="entry name" value="FMT C-terminal domain-like"/>
    <property type="match status" value="1"/>
</dbReference>
<dbReference type="PANTHER" id="PTHR10429">
    <property type="entry name" value="DNA-3-METHYLADENINE GLYCOSYLASE"/>
    <property type="match status" value="1"/>
</dbReference>
<keyword evidence="7" id="KW-1185">Reference proteome</keyword>